<dbReference type="Pfam" id="PF00005">
    <property type="entry name" value="ABC_tran"/>
    <property type="match status" value="1"/>
</dbReference>
<dbReference type="GO" id="GO:0016887">
    <property type="term" value="F:ATP hydrolysis activity"/>
    <property type="evidence" value="ECO:0007669"/>
    <property type="project" value="InterPro"/>
</dbReference>
<accession>A0A6N7QP10</accession>
<evidence type="ECO:0000256" key="5">
    <source>
        <dbReference type="ARBA" id="ARBA00037066"/>
    </source>
</evidence>
<evidence type="ECO:0000259" key="6">
    <source>
        <dbReference type="PROSITE" id="PS50893"/>
    </source>
</evidence>
<gene>
    <name evidence="7" type="ORF">GH984_05445</name>
</gene>
<dbReference type="InterPro" id="IPR003439">
    <property type="entry name" value="ABC_transporter-like_ATP-bd"/>
</dbReference>
<dbReference type="SUPFAM" id="SSF52540">
    <property type="entry name" value="P-loop containing nucleoside triphosphate hydrolases"/>
    <property type="match status" value="1"/>
</dbReference>
<keyword evidence="2" id="KW-0547">Nucleotide-binding</keyword>
<reference evidence="7 8" key="1">
    <citation type="submission" date="2019-11" db="EMBL/GenBank/DDBJ databases">
        <authorList>
            <person name="Zhang X.Y."/>
        </authorList>
    </citation>
    <scope>NUCLEOTIDE SEQUENCE [LARGE SCALE GENOMIC DNA]</scope>
    <source>
        <strain evidence="7 8">C176</strain>
    </source>
</reference>
<dbReference type="Gene3D" id="3.40.50.300">
    <property type="entry name" value="P-loop containing nucleotide triphosphate hydrolases"/>
    <property type="match status" value="1"/>
</dbReference>
<evidence type="ECO:0000313" key="8">
    <source>
        <dbReference type="Proteomes" id="UP000433788"/>
    </source>
</evidence>
<dbReference type="InterPro" id="IPR017871">
    <property type="entry name" value="ABC_transporter-like_CS"/>
</dbReference>
<evidence type="ECO:0000256" key="2">
    <source>
        <dbReference type="ARBA" id="ARBA00022741"/>
    </source>
</evidence>
<feature type="domain" description="ABC transporter" evidence="6">
    <location>
        <begin position="4"/>
        <end position="233"/>
    </location>
</feature>
<sequence>MSLLSVKQLSVSLSQQKIISGAELQIAKGEVVGLIGPNGAGKTTLMRAILGLIPTVGHSSLARLSEDARARAVAWMPQDRHIAWPIEVQSLIMLGRLPYRSYSRAPSAADQQAVQAAMQQVDLVGFAKRRATELSVGERTRALIARALAQQTPLLMADEPIAGLDPAHQMSTMQTFVELAQRGNSVFLSIHDLGLAARYCSRLILLGEQKIIADGPPAEVLTPNNLARIFGIEAYFENTAHGRIFQPLRVLAP</sequence>
<dbReference type="SMART" id="SM00382">
    <property type="entry name" value="AAA"/>
    <property type="match status" value="1"/>
</dbReference>
<dbReference type="InterPro" id="IPR027417">
    <property type="entry name" value="P-loop_NTPase"/>
</dbReference>
<dbReference type="InterPro" id="IPR003593">
    <property type="entry name" value="AAA+_ATPase"/>
</dbReference>
<dbReference type="GO" id="GO:0005524">
    <property type="term" value="F:ATP binding"/>
    <property type="evidence" value="ECO:0007669"/>
    <property type="project" value="UniProtKB-KW"/>
</dbReference>
<dbReference type="Proteomes" id="UP000433788">
    <property type="component" value="Unassembled WGS sequence"/>
</dbReference>
<keyword evidence="3 7" id="KW-0067">ATP-binding</keyword>
<dbReference type="RefSeq" id="WP_153719178.1">
    <property type="nucleotide sequence ID" value="NZ_WJPP01000002.1"/>
</dbReference>
<dbReference type="PROSITE" id="PS50893">
    <property type="entry name" value="ABC_TRANSPORTER_2"/>
    <property type="match status" value="1"/>
</dbReference>
<dbReference type="PANTHER" id="PTHR42794:SF1">
    <property type="entry name" value="HEMIN IMPORT ATP-BINDING PROTEIN HMUV"/>
    <property type="match status" value="1"/>
</dbReference>
<name>A0A6N7QP10_9GAMM</name>
<dbReference type="PANTHER" id="PTHR42794">
    <property type="entry name" value="HEMIN IMPORT ATP-BINDING PROTEIN HMUV"/>
    <property type="match status" value="1"/>
</dbReference>
<organism evidence="7 8">
    <name type="scientific">Spiribacter salilacus</name>
    <dbReference type="NCBI Taxonomy" id="2664894"/>
    <lineage>
        <taxon>Bacteria</taxon>
        <taxon>Pseudomonadati</taxon>
        <taxon>Pseudomonadota</taxon>
        <taxon>Gammaproteobacteria</taxon>
        <taxon>Chromatiales</taxon>
        <taxon>Ectothiorhodospiraceae</taxon>
        <taxon>Spiribacter</taxon>
    </lineage>
</organism>
<evidence type="ECO:0000256" key="4">
    <source>
        <dbReference type="ARBA" id="ARBA00022967"/>
    </source>
</evidence>
<comment type="function">
    <text evidence="5">Part of the ABC transporter complex HmuTUV involved in hemin import. Responsible for energy coupling to the transport system.</text>
</comment>
<evidence type="ECO:0000256" key="3">
    <source>
        <dbReference type="ARBA" id="ARBA00022840"/>
    </source>
</evidence>
<evidence type="ECO:0000256" key="1">
    <source>
        <dbReference type="ARBA" id="ARBA00022448"/>
    </source>
</evidence>
<comment type="caution">
    <text evidence="7">The sequence shown here is derived from an EMBL/GenBank/DDBJ whole genome shotgun (WGS) entry which is preliminary data.</text>
</comment>
<dbReference type="PROSITE" id="PS00211">
    <property type="entry name" value="ABC_TRANSPORTER_1"/>
    <property type="match status" value="1"/>
</dbReference>
<keyword evidence="1" id="KW-0813">Transport</keyword>
<dbReference type="EMBL" id="WJPP01000002">
    <property type="protein sequence ID" value="MRH78146.1"/>
    <property type="molecule type" value="Genomic_DNA"/>
</dbReference>
<proteinExistence type="predicted"/>
<evidence type="ECO:0000313" key="7">
    <source>
        <dbReference type="EMBL" id="MRH78146.1"/>
    </source>
</evidence>
<keyword evidence="4" id="KW-1278">Translocase</keyword>
<protein>
    <submittedName>
        <fullName evidence="7">ATP-binding cassette domain-containing protein</fullName>
    </submittedName>
</protein>
<keyword evidence="8" id="KW-1185">Reference proteome</keyword>
<dbReference type="AlphaFoldDB" id="A0A6N7QP10"/>